<proteinExistence type="predicted"/>
<dbReference type="GeneID" id="75115200"/>
<reference evidence="2" key="1">
    <citation type="submission" date="2019-11" db="EMBL/GenBank/DDBJ databases">
        <authorList>
            <person name="Feng L."/>
        </authorList>
    </citation>
    <scope>NUCLEOTIDE SEQUENCE</scope>
    <source>
        <strain evidence="2">BcaccaeLFYP20</strain>
    </source>
</reference>
<dbReference type="EMBL" id="CP103166">
    <property type="protein sequence ID" value="UVQ96516.1"/>
    <property type="molecule type" value="Genomic_DNA"/>
</dbReference>
<evidence type="ECO:0000313" key="1">
    <source>
        <dbReference type="EMBL" id="UVQ96516.1"/>
    </source>
</evidence>
<name>A0A6N2VK29_9BACE</name>
<gene>
    <name evidence="2" type="ORF">BCLFYP20_03090</name>
    <name evidence="1" type="ORF">NXW23_19815</name>
</gene>
<dbReference type="AlphaFoldDB" id="A0A6N2VK29"/>
<dbReference type="RefSeq" id="WP_005681500.1">
    <property type="nucleotide sequence ID" value="NZ_CABMOQ010000008.1"/>
</dbReference>
<dbReference type="EMBL" id="CACRTB010000029">
    <property type="protein sequence ID" value="VYT30300.1"/>
    <property type="molecule type" value="Genomic_DNA"/>
</dbReference>
<reference evidence="1" key="2">
    <citation type="submission" date="2022-08" db="EMBL/GenBank/DDBJ databases">
        <title>Genome Sequencing of Bacteroides fragilis Group Isolates with Nanopore Technology.</title>
        <authorList>
            <person name="Tisza M.J."/>
            <person name="Smith D."/>
            <person name="Dekker J.P."/>
        </authorList>
    </citation>
    <scope>NUCLEOTIDE SEQUENCE</scope>
    <source>
        <strain evidence="1">BFG-474</strain>
    </source>
</reference>
<dbReference type="Proteomes" id="UP001060260">
    <property type="component" value="Chromosome"/>
</dbReference>
<organism evidence="2">
    <name type="scientific">Bacteroides caccae</name>
    <dbReference type="NCBI Taxonomy" id="47678"/>
    <lineage>
        <taxon>Bacteria</taxon>
        <taxon>Pseudomonadati</taxon>
        <taxon>Bacteroidota</taxon>
        <taxon>Bacteroidia</taxon>
        <taxon>Bacteroidales</taxon>
        <taxon>Bacteroidaceae</taxon>
        <taxon>Bacteroides</taxon>
    </lineage>
</organism>
<evidence type="ECO:0000313" key="2">
    <source>
        <dbReference type="EMBL" id="VYT30300.1"/>
    </source>
</evidence>
<accession>A0A6N2VK29</accession>
<protein>
    <submittedName>
        <fullName evidence="2">Uncharacterized protein</fullName>
    </submittedName>
</protein>
<sequence length="87" mass="9648">MAVRREARILPDVARIVTCQAMEILTAYILGIMVHQATDIVTAYVIGIVICQAMKIAGTHVGKIAIYEETAGREHYGDEKKNPCWSM</sequence>